<comment type="caution">
    <text evidence="11">The sequence shown here is derived from an EMBL/GenBank/DDBJ whole genome shotgun (WGS) entry which is preliminary data.</text>
</comment>
<evidence type="ECO:0000256" key="10">
    <source>
        <dbReference type="ARBA" id="ARBA00023225"/>
    </source>
</evidence>
<gene>
    <name evidence="11" type="ORF">VST7929_02010</name>
</gene>
<evidence type="ECO:0000256" key="9">
    <source>
        <dbReference type="ARBA" id="ARBA00023136"/>
    </source>
</evidence>
<evidence type="ECO:0000313" key="12">
    <source>
        <dbReference type="Proteomes" id="UP000838672"/>
    </source>
</evidence>
<keyword evidence="12" id="KW-1185">Reference proteome</keyword>
<keyword evidence="7" id="KW-1005">Bacterial flagellum biogenesis</keyword>
<dbReference type="RefSeq" id="WP_237466510.1">
    <property type="nucleotide sequence ID" value="NZ_CAKLDI010000001.1"/>
</dbReference>
<accession>A0ABN8DUZ4</accession>
<keyword evidence="9" id="KW-0472">Membrane</keyword>
<proteinExistence type="inferred from homology"/>
<comment type="subcellular location">
    <subcellularLocation>
        <location evidence="1">Cell membrane</location>
        <topology evidence="1">Peripheral membrane protein</topology>
        <orientation evidence="1">Cytoplasmic side</orientation>
    </subcellularLocation>
</comment>
<keyword evidence="10" id="KW-1006">Bacterial flagellum protein export</keyword>
<evidence type="ECO:0000256" key="8">
    <source>
        <dbReference type="ARBA" id="ARBA00022927"/>
    </source>
</evidence>
<dbReference type="NCBIfam" id="TIGR02473">
    <property type="entry name" value="flagell_FliJ"/>
    <property type="match status" value="1"/>
</dbReference>
<organism evidence="11 12">
    <name type="scientific">Vibrio stylophorae</name>
    <dbReference type="NCBI Taxonomy" id="659351"/>
    <lineage>
        <taxon>Bacteria</taxon>
        <taxon>Pseudomonadati</taxon>
        <taxon>Pseudomonadota</taxon>
        <taxon>Gammaproteobacteria</taxon>
        <taxon>Vibrionales</taxon>
        <taxon>Vibrionaceae</taxon>
        <taxon>Vibrio</taxon>
    </lineage>
</organism>
<keyword evidence="5" id="KW-1003">Cell membrane</keyword>
<dbReference type="InterPro" id="IPR052570">
    <property type="entry name" value="FliJ"/>
</dbReference>
<evidence type="ECO:0000256" key="1">
    <source>
        <dbReference type="ARBA" id="ARBA00004413"/>
    </source>
</evidence>
<sequence>MSTNALQLLLEQAEQREHNAAVALHQARLSLENYYQQLAQIEQYRLEYSRQMAERGQQGLTASSYGHLHKFLNQLDETLSQQRQAEWHFKQAVEEKTQAWQQARQDKKSYQWMLDKKAQEKRIREEKQQQKMLDELATIQFARRMQGRD</sequence>
<name>A0ABN8DUZ4_9VIBR</name>
<dbReference type="EMBL" id="CAKLDI010000001">
    <property type="protein sequence ID" value="CAH0534109.1"/>
    <property type="molecule type" value="Genomic_DNA"/>
</dbReference>
<dbReference type="InterPro" id="IPR012823">
    <property type="entry name" value="Flagell_FliJ"/>
</dbReference>
<keyword evidence="4" id="KW-0813">Transport</keyword>
<dbReference type="Proteomes" id="UP000838672">
    <property type="component" value="Unassembled WGS sequence"/>
</dbReference>
<evidence type="ECO:0000313" key="11">
    <source>
        <dbReference type="EMBL" id="CAH0534109.1"/>
    </source>
</evidence>
<evidence type="ECO:0000256" key="3">
    <source>
        <dbReference type="ARBA" id="ARBA00020392"/>
    </source>
</evidence>
<dbReference type="Pfam" id="PF02050">
    <property type="entry name" value="FliJ"/>
    <property type="match status" value="1"/>
</dbReference>
<dbReference type="PANTHER" id="PTHR38786">
    <property type="entry name" value="FLAGELLAR FLIJ PROTEIN"/>
    <property type="match status" value="1"/>
</dbReference>
<protein>
    <recommendedName>
        <fullName evidence="3">Flagellar FliJ protein</fullName>
    </recommendedName>
</protein>
<keyword evidence="6" id="KW-0145">Chemotaxis</keyword>
<evidence type="ECO:0000256" key="4">
    <source>
        <dbReference type="ARBA" id="ARBA00022448"/>
    </source>
</evidence>
<reference evidence="11" key="1">
    <citation type="submission" date="2021-11" db="EMBL/GenBank/DDBJ databases">
        <authorList>
            <person name="Rodrigo-Torres L."/>
            <person name="Arahal R. D."/>
            <person name="Lucena T."/>
        </authorList>
    </citation>
    <scope>NUCLEOTIDE SEQUENCE</scope>
    <source>
        <strain evidence="11">CECT 7929</strain>
    </source>
</reference>
<evidence type="ECO:0000256" key="5">
    <source>
        <dbReference type="ARBA" id="ARBA00022475"/>
    </source>
</evidence>
<dbReference type="PANTHER" id="PTHR38786:SF1">
    <property type="entry name" value="FLAGELLAR FLIJ PROTEIN"/>
    <property type="match status" value="1"/>
</dbReference>
<evidence type="ECO:0000256" key="7">
    <source>
        <dbReference type="ARBA" id="ARBA00022795"/>
    </source>
</evidence>
<comment type="similarity">
    <text evidence="2">Belongs to the FliJ family.</text>
</comment>
<evidence type="ECO:0000256" key="6">
    <source>
        <dbReference type="ARBA" id="ARBA00022500"/>
    </source>
</evidence>
<dbReference type="InterPro" id="IPR053716">
    <property type="entry name" value="Flag_assembly_chemotaxis_eff"/>
</dbReference>
<dbReference type="Gene3D" id="1.10.287.1700">
    <property type="match status" value="1"/>
</dbReference>
<evidence type="ECO:0000256" key="2">
    <source>
        <dbReference type="ARBA" id="ARBA00010004"/>
    </source>
</evidence>
<keyword evidence="8" id="KW-0653">Protein transport</keyword>